<dbReference type="InterPro" id="IPR013655">
    <property type="entry name" value="PAS_fold_3"/>
</dbReference>
<dbReference type="EMBL" id="QVIG01000001">
    <property type="protein sequence ID" value="RGD58958.1"/>
    <property type="molecule type" value="Genomic_DNA"/>
</dbReference>
<accession>A0A372ZSR9</accession>
<keyword evidence="11" id="KW-0464">Manganese</keyword>
<keyword evidence="6" id="KW-0418">Kinase</keyword>
<dbReference type="CDD" id="cd00130">
    <property type="entry name" value="PAS"/>
    <property type="match status" value="1"/>
</dbReference>
<proteinExistence type="predicted"/>
<dbReference type="Gene3D" id="3.60.40.10">
    <property type="entry name" value="PPM-type phosphatase domain"/>
    <property type="match status" value="1"/>
</dbReference>
<dbReference type="FunFam" id="3.60.40.10:FF:000005">
    <property type="entry name" value="Serine/threonine protein phosphatase"/>
    <property type="match status" value="1"/>
</dbReference>
<dbReference type="Gene3D" id="3.30.450.40">
    <property type="match status" value="1"/>
</dbReference>
<reference evidence="19 20" key="1">
    <citation type="submission" date="2018-08" db="EMBL/GenBank/DDBJ databases">
        <title>Diversity &amp; Physiological Properties of Lignin-Decomposing Actinobacteria from Soil.</title>
        <authorList>
            <person name="Roh S.G."/>
            <person name="Kim S.B."/>
        </authorList>
    </citation>
    <scope>NUCLEOTIDE SEQUENCE [LARGE SCALE GENOMIC DNA]</scope>
    <source>
        <strain evidence="19 20">MMS17-GH009</strain>
    </source>
</reference>
<dbReference type="Pfam" id="PF08447">
    <property type="entry name" value="PAS_3"/>
    <property type="match status" value="1"/>
</dbReference>
<dbReference type="Gene3D" id="3.30.450.20">
    <property type="entry name" value="PAS domain"/>
    <property type="match status" value="1"/>
</dbReference>
<dbReference type="InterPro" id="IPR000014">
    <property type="entry name" value="PAS"/>
</dbReference>
<keyword evidence="8" id="KW-0067">ATP-binding</keyword>
<evidence type="ECO:0000256" key="16">
    <source>
        <dbReference type="SAM" id="MobiDB-lite"/>
    </source>
</evidence>
<keyword evidence="9" id="KW-0460">Magnesium</keyword>
<dbReference type="SUPFAM" id="SSF55781">
    <property type="entry name" value="GAF domain-like"/>
    <property type="match status" value="1"/>
</dbReference>
<dbReference type="EC" id="3.1.3.16" evidence="1"/>
<dbReference type="AlphaFoldDB" id="A0A372ZSR9"/>
<dbReference type="InterPro" id="IPR029016">
    <property type="entry name" value="GAF-like_dom_sf"/>
</dbReference>
<evidence type="ECO:0000256" key="2">
    <source>
        <dbReference type="ARBA" id="ARBA00022553"/>
    </source>
</evidence>
<dbReference type="InterPro" id="IPR003594">
    <property type="entry name" value="HATPase_dom"/>
</dbReference>
<sequence length="768" mass="82661">MEPRTARPRAVEPRVAEQPGAPEPRTSGQPAAGPTTTGTGRARPPAQSSRRGSAVRPSPSLAAARLAPVLSGGLPPSSADTMPDWLEPAMAANGIGSFDWDIRRDVLEGDQRACAIVGLDALGQSRFDRTAASFLAMLHPEDAPVVRRRVERAVSELGQCGAYYRTVGANGGMRAVRFRGRVLADAFGRASRMVGFVWDATVELHKRDHADRMALLREERSRFIKEAARALSEAVTVRDVARVFTELPLPGLPPDGLVLASFEAGRAQILGASGYRSDSLAVWDRTVLPPGHPAAEALRHRAPVFVSTREDFRDGYPEVWEQTSRTGRGSWAYLPLVASGRAIGVCVVSFDDERELDADERTLLTTLGGLVAQSLARARLHDAEHELAAGLQRVMLPRTVPSVPGVTTAVRYIAAGSGLQIGGDWYDVVPLPGGHVGLVIGDVQGHDVHAAGIMGQLRIALRAYAAEGHPPAAVMARASRFLADLDTDHFATCTYAEVNVDYGVVYAVRAGHLDPLVRRADGTAAVVPVAGGLPLGIDPDQEYRVTRFSLDPGETVLLCTDGLVEARGMDLDEGIARLARALARPLPDAGQAARDPLEELAERIASQAADSSEREDDIALLLLRWDGPAGGLAAQQLRRRIGQADLARVAEVRAELRDALRRWGVAEFIDTAELLSSELVTNAIRHTDRDAMFTARLYREPEADGGRARLRVEVEDESDLWPTRRTPGEQASSGRGLMLVEALADSWGVEPRGSGKRMWFELSGTSVA</sequence>
<dbReference type="GO" id="GO:0016301">
    <property type="term" value="F:kinase activity"/>
    <property type="evidence" value="ECO:0007669"/>
    <property type="project" value="UniProtKB-KW"/>
</dbReference>
<dbReference type="PANTHER" id="PTHR43156">
    <property type="entry name" value="STAGE II SPORULATION PROTEIN E-RELATED"/>
    <property type="match status" value="1"/>
</dbReference>
<dbReference type="SUPFAM" id="SSF55785">
    <property type="entry name" value="PYP-like sensor domain (PAS domain)"/>
    <property type="match status" value="1"/>
</dbReference>
<dbReference type="SMART" id="SM00065">
    <property type="entry name" value="GAF"/>
    <property type="match status" value="1"/>
</dbReference>
<comment type="caution">
    <text evidence="19">The sequence shown here is derived from an EMBL/GenBank/DDBJ whole genome shotgun (WGS) entry which is preliminary data.</text>
</comment>
<evidence type="ECO:0000256" key="8">
    <source>
        <dbReference type="ARBA" id="ARBA00022840"/>
    </source>
</evidence>
<evidence type="ECO:0000256" key="6">
    <source>
        <dbReference type="ARBA" id="ARBA00022777"/>
    </source>
</evidence>
<evidence type="ECO:0000313" key="20">
    <source>
        <dbReference type="Proteomes" id="UP000263377"/>
    </source>
</evidence>
<dbReference type="Gene3D" id="3.30.565.10">
    <property type="entry name" value="Histidine kinase-like ATPase, C-terminal domain"/>
    <property type="match status" value="1"/>
</dbReference>
<evidence type="ECO:0000259" key="18">
    <source>
        <dbReference type="SMART" id="SM00331"/>
    </source>
</evidence>
<keyword evidence="2" id="KW-0597">Phosphoprotein</keyword>
<dbReference type="InterPro" id="IPR052016">
    <property type="entry name" value="Bact_Sigma-Reg"/>
</dbReference>
<evidence type="ECO:0000256" key="5">
    <source>
        <dbReference type="ARBA" id="ARBA00022741"/>
    </source>
</evidence>
<dbReference type="InterPro" id="IPR036890">
    <property type="entry name" value="HATPase_C_sf"/>
</dbReference>
<evidence type="ECO:0000256" key="14">
    <source>
        <dbReference type="ARBA" id="ARBA00075117"/>
    </source>
</evidence>
<feature type="region of interest" description="Disordered" evidence="16">
    <location>
        <begin position="1"/>
        <end position="61"/>
    </location>
</feature>
<evidence type="ECO:0000256" key="13">
    <source>
        <dbReference type="ARBA" id="ARBA00056274"/>
    </source>
</evidence>
<keyword evidence="10" id="KW-0904">Protein phosphatase</keyword>
<dbReference type="Pfam" id="PF07228">
    <property type="entry name" value="SpoIIE"/>
    <property type="match status" value="1"/>
</dbReference>
<dbReference type="Pfam" id="PF13185">
    <property type="entry name" value="GAF_2"/>
    <property type="match status" value="1"/>
</dbReference>
<dbReference type="Proteomes" id="UP000263377">
    <property type="component" value="Unassembled WGS sequence"/>
</dbReference>
<evidence type="ECO:0000313" key="19">
    <source>
        <dbReference type="EMBL" id="RGD58958.1"/>
    </source>
</evidence>
<dbReference type="InterPro" id="IPR003018">
    <property type="entry name" value="GAF"/>
</dbReference>
<dbReference type="InterPro" id="IPR035965">
    <property type="entry name" value="PAS-like_dom_sf"/>
</dbReference>
<evidence type="ECO:0000256" key="10">
    <source>
        <dbReference type="ARBA" id="ARBA00022912"/>
    </source>
</evidence>
<feature type="compositionally biased region" description="Basic and acidic residues" evidence="16">
    <location>
        <begin position="1"/>
        <end position="15"/>
    </location>
</feature>
<dbReference type="GO" id="GO:0046872">
    <property type="term" value="F:metal ion binding"/>
    <property type="evidence" value="ECO:0007669"/>
    <property type="project" value="UniProtKB-KW"/>
</dbReference>
<keyword evidence="4" id="KW-0479">Metal-binding</keyword>
<feature type="domain" description="GAF" evidence="17">
    <location>
        <begin position="235"/>
        <end position="385"/>
    </location>
</feature>
<dbReference type="PANTHER" id="PTHR43156:SF2">
    <property type="entry name" value="STAGE II SPORULATION PROTEIN E"/>
    <property type="match status" value="1"/>
</dbReference>
<dbReference type="InterPro" id="IPR001932">
    <property type="entry name" value="PPM-type_phosphatase-like_dom"/>
</dbReference>
<keyword evidence="7" id="KW-0378">Hydrolase</keyword>
<evidence type="ECO:0000256" key="1">
    <source>
        <dbReference type="ARBA" id="ARBA00013081"/>
    </source>
</evidence>
<keyword evidence="5" id="KW-0547">Nucleotide-binding</keyword>
<organism evidence="19 20">
    <name type="scientific">Kitasatospora xanthocidica</name>
    <dbReference type="NCBI Taxonomy" id="83382"/>
    <lineage>
        <taxon>Bacteria</taxon>
        <taxon>Bacillati</taxon>
        <taxon>Actinomycetota</taxon>
        <taxon>Actinomycetes</taxon>
        <taxon>Kitasatosporales</taxon>
        <taxon>Streptomycetaceae</taxon>
        <taxon>Kitasatospora</taxon>
    </lineage>
</organism>
<dbReference type="SUPFAM" id="SSF55874">
    <property type="entry name" value="ATPase domain of HSP90 chaperone/DNA topoisomerase II/histidine kinase"/>
    <property type="match status" value="1"/>
</dbReference>
<feature type="compositionally biased region" description="Low complexity" evidence="16">
    <location>
        <begin position="28"/>
        <end position="46"/>
    </location>
</feature>
<keyword evidence="20" id="KW-1185">Reference proteome</keyword>
<name>A0A372ZSR9_9ACTN</name>
<protein>
    <recommendedName>
        <fullName evidence="1">protein-serine/threonine phosphatase</fullName>
        <ecNumber evidence="1">3.1.3.16</ecNumber>
    </recommendedName>
    <alternativeName>
        <fullName evidence="15">Protein-serine/threonine phosphatase</fullName>
    </alternativeName>
    <alternativeName>
        <fullName evidence="14">Serine/threonine-protein kinase</fullName>
    </alternativeName>
</protein>
<dbReference type="InterPro" id="IPR036457">
    <property type="entry name" value="PPM-type-like_dom_sf"/>
</dbReference>
<comment type="catalytic activity">
    <reaction evidence="12">
        <text>O-phospho-L-seryl-[protein] + H2O = L-seryl-[protein] + phosphate</text>
        <dbReference type="Rhea" id="RHEA:20629"/>
        <dbReference type="Rhea" id="RHEA-COMP:9863"/>
        <dbReference type="Rhea" id="RHEA-COMP:11604"/>
        <dbReference type="ChEBI" id="CHEBI:15377"/>
        <dbReference type="ChEBI" id="CHEBI:29999"/>
        <dbReference type="ChEBI" id="CHEBI:43474"/>
        <dbReference type="ChEBI" id="CHEBI:83421"/>
        <dbReference type="EC" id="3.1.3.16"/>
    </reaction>
</comment>
<dbReference type="Pfam" id="PF13581">
    <property type="entry name" value="HATPase_c_2"/>
    <property type="match status" value="1"/>
</dbReference>
<evidence type="ECO:0000256" key="7">
    <source>
        <dbReference type="ARBA" id="ARBA00022801"/>
    </source>
</evidence>
<evidence type="ECO:0000256" key="4">
    <source>
        <dbReference type="ARBA" id="ARBA00022723"/>
    </source>
</evidence>
<keyword evidence="3" id="KW-0808">Transferase</keyword>
<comment type="function">
    <text evidence="13">Primarily acts as an independent SigF regulator that is sensitive to the osmosensory signal, mediating the cross talk of PknD with the SigF regulon. Possesses both phosphatase and kinase activities. The kinase domain functions as a classic anti-sigma factor-like kinase to phosphorylate the anti-anti-sigma factor domain at the canonical regulatory site, and the phosphatase domain antagonizes this activity.</text>
</comment>
<evidence type="ECO:0000256" key="12">
    <source>
        <dbReference type="ARBA" id="ARBA00047761"/>
    </source>
</evidence>
<dbReference type="GO" id="GO:0005524">
    <property type="term" value="F:ATP binding"/>
    <property type="evidence" value="ECO:0007669"/>
    <property type="project" value="UniProtKB-KW"/>
</dbReference>
<dbReference type="CDD" id="cd16936">
    <property type="entry name" value="HATPase_RsbW-like"/>
    <property type="match status" value="1"/>
</dbReference>
<evidence type="ECO:0000256" key="3">
    <source>
        <dbReference type="ARBA" id="ARBA00022679"/>
    </source>
</evidence>
<evidence type="ECO:0000256" key="9">
    <source>
        <dbReference type="ARBA" id="ARBA00022842"/>
    </source>
</evidence>
<dbReference type="SUPFAM" id="SSF81606">
    <property type="entry name" value="PP2C-like"/>
    <property type="match status" value="1"/>
</dbReference>
<dbReference type="GO" id="GO:0004722">
    <property type="term" value="F:protein serine/threonine phosphatase activity"/>
    <property type="evidence" value="ECO:0007669"/>
    <property type="project" value="UniProtKB-EC"/>
</dbReference>
<feature type="domain" description="PPM-type phosphatase" evidence="18">
    <location>
        <begin position="406"/>
        <end position="625"/>
    </location>
</feature>
<dbReference type="SMART" id="SM00331">
    <property type="entry name" value="PP2C_SIG"/>
    <property type="match status" value="1"/>
</dbReference>
<evidence type="ECO:0000256" key="15">
    <source>
        <dbReference type="ARBA" id="ARBA00081350"/>
    </source>
</evidence>
<evidence type="ECO:0000256" key="11">
    <source>
        <dbReference type="ARBA" id="ARBA00023211"/>
    </source>
</evidence>
<evidence type="ECO:0000259" key="17">
    <source>
        <dbReference type="SMART" id="SM00065"/>
    </source>
</evidence>
<gene>
    <name evidence="19" type="ORF">DR950_15275</name>
</gene>